<dbReference type="RefSeq" id="WP_010875733.1">
    <property type="nucleotide sequence ID" value="NZ_CP104550.1"/>
</dbReference>
<dbReference type="EMBL" id="CP104550">
    <property type="protein sequence ID" value="UXH32218.1"/>
    <property type="molecule type" value="Genomic_DNA"/>
</dbReference>
<proteinExistence type="predicted"/>
<keyword evidence="1" id="KW-0472">Membrane</keyword>
<evidence type="ECO:0000256" key="1">
    <source>
        <dbReference type="SAM" id="Phobius"/>
    </source>
</evidence>
<keyword evidence="1" id="KW-1133">Transmembrane helix</keyword>
<gene>
    <name evidence="2" type="ORF">N5910_02715</name>
</gene>
<reference evidence="2" key="1">
    <citation type="submission" date="2022-09" db="EMBL/GenBank/DDBJ databases">
        <title>Characterization of three MwoI isoschizomers from sequenced genome and metagenomes.</title>
        <authorList>
            <person name="Fomenkov A."/>
            <person name="Xu S.Y."/>
            <person name="Roberts R.J."/>
        </authorList>
    </citation>
    <scope>NUCLEOTIDE SEQUENCE</scope>
    <source>
        <strain evidence="2">DSM 2970</strain>
    </source>
</reference>
<accession>A0A9E7RVV6</accession>
<protein>
    <submittedName>
        <fullName evidence="2">Uncharacterized protein</fullName>
    </submittedName>
</protein>
<keyword evidence="1" id="KW-0812">Transmembrane</keyword>
<dbReference type="GeneID" id="82296575"/>
<dbReference type="AlphaFoldDB" id="A0A9E7RVV6"/>
<dbReference type="Proteomes" id="UP001065373">
    <property type="component" value="Chromosome"/>
</dbReference>
<name>A0A9E7RVV6_METWO</name>
<evidence type="ECO:0000313" key="2">
    <source>
        <dbReference type="EMBL" id="UXH32218.1"/>
    </source>
</evidence>
<sequence length="90" mass="10884">MDVTTKPRRTQRIEPLSTEEMQKIIGKNWKYRLKKKGKWHGKEFNWWKVYYWAAVAGTVYGGPWGKAGALYLMFEPSEGRYYRTHCGWWY</sequence>
<organism evidence="2">
    <name type="scientific">Methanothermobacter wolfeii</name>
    <name type="common">Methanobacterium wolfei</name>
    <dbReference type="NCBI Taxonomy" id="145261"/>
    <lineage>
        <taxon>Archaea</taxon>
        <taxon>Methanobacteriati</taxon>
        <taxon>Methanobacteriota</taxon>
        <taxon>Methanomada group</taxon>
        <taxon>Methanobacteria</taxon>
        <taxon>Methanobacteriales</taxon>
        <taxon>Methanobacteriaceae</taxon>
        <taxon>Methanothermobacter</taxon>
    </lineage>
</organism>
<feature type="transmembrane region" description="Helical" evidence="1">
    <location>
        <begin position="49"/>
        <end position="74"/>
    </location>
</feature>